<evidence type="ECO:0000256" key="6">
    <source>
        <dbReference type="ARBA" id="ARBA00022989"/>
    </source>
</evidence>
<keyword evidence="7 9" id="KW-0472">Membrane</keyword>
<dbReference type="GO" id="GO:0016887">
    <property type="term" value="F:ATP hydrolysis activity"/>
    <property type="evidence" value="ECO:0007669"/>
    <property type="project" value="InterPro"/>
</dbReference>
<dbReference type="Gene3D" id="1.20.1560.10">
    <property type="entry name" value="ABC transporter type 1, transmembrane domain"/>
    <property type="match status" value="1"/>
</dbReference>
<dbReference type="AlphaFoldDB" id="W0V4I6"/>
<proteinExistence type="predicted"/>
<evidence type="ECO:0000256" key="9">
    <source>
        <dbReference type="SAM" id="Phobius"/>
    </source>
</evidence>
<dbReference type="InterPro" id="IPR003439">
    <property type="entry name" value="ABC_transporter-like_ATP-bd"/>
</dbReference>
<dbReference type="Pfam" id="PF00664">
    <property type="entry name" value="ABC_membrane"/>
    <property type="match status" value="1"/>
</dbReference>
<feature type="transmembrane region" description="Helical" evidence="9">
    <location>
        <begin position="187"/>
        <end position="204"/>
    </location>
</feature>
<dbReference type="PANTHER" id="PTHR43394">
    <property type="entry name" value="ATP-DEPENDENT PERMEASE MDL1, MITOCHONDRIAL"/>
    <property type="match status" value="1"/>
</dbReference>
<feature type="region of interest" description="Disordered" evidence="8">
    <location>
        <begin position="691"/>
        <end position="715"/>
    </location>
</feature>
<name>W0V4I6_9BURK</name>
<sequence>MTASLKNGLVTLIDKAARLAGQHLPGARLADLQLHVGMAPETQDSQRLLNDTWRAAGLEGAARVLHSPTPADLPFVIHQPQLGWGLLTVRGADTVWHGENADGANLVLERLDGVACLSLPRRAEAKTDDEVKLGALRLVRDALWAHKAVFVDAVLATTLVTLLTMATSLFSMQVYDRVIPNQGFNTLWVLSIGVILSIVLEFVLKQVRSRIVDHSCNTIDHELSEWFFQRMLGIRMEARPASVGTLAAQVKGFEMVRGVMTSTSLFVLTDVPFALVFLVMITVIGGWLVAVPLVALPLALVTGLMFQKAIQNHTRRNLSASNRKAGLLVEAVDGIESLKSSSAEWLVQGRWGKLVAETSYAEQNIRDYAALSQNLTAAFQQITNVALIGMGAWFVTENQMTMGALLACTIISNRALAPIIQLPGVMVQWAHARASIDGLEQVISLPNEADAAHHMLTPRSLDTGFRFERIRFSYGDTQRAALEVERLDIKPGERIGLVGAIGSGKSTLLKLMSGLYQPADGKVFLGDVDMALLAPAVAREMVGYLPQETRLFSGTLRDNLILGLADPGEEAILAAARRTGLIDLVLGQPRGLALEITEGGRGVSGGQKQLIAVTRMLLARPKIWLLDEPTGAMDSKSEARIVALLAELAQEGVTMIATTHKNALLPLLDRLIVLQSGRIVLDGPRDSVLAKLSGKPQPVAQPPAQPVQPAQGAAA</sequence>
<dbReference type="GO" id="GO:0005524">
    <property type="term" value="F:ATP binding"/>
    <property type="evidence" value="ECO:0007669"/>
    <property type="project" value="UniProtKB-KW"/>
</dbReference>
<dbReference type="InterPro" id="IPR039421">
    <property type="entry name" value="Type_1_exporter"/>
</dbReference>
<keyword evidence="2" id="KW-1003">Cell membrane</keyword>
<dbReference type="PROSITE" id="PS50893">
    <property type="entry name" value="ABC_TRANSPORTER_2"/>
    <property type="match status" value="1"/>
</dbReference>
<evidence type="ECO:0000256" key="5">
    <source>
        <dbReference type="ARBA" id="ARBA00022840"/>
    </source>
</evidence>
<evidence type="ECO:0000259" key="10">
    <source>
        <dbReference type="PROSITE" id="PS50893"/>
    </source>
</evidence>
<keyword evidence="13" id="KW-1185">Reference proteome</keyword>
<evidence type="ECO:0000313" key="13">
    <source>
        <dbReference type="Proteomes" id="UP000027604"/>
    </source>
</evidence>
<evidence type="ECO:0000256" key="1">
    <source>
        <dbReference type="ARBA" id="ARBA00004651"/>
    </source>
</evidence>
<feature type="transmembrane region" description="Helical" evidence="9">
    <location>
        <begin position="287"/>
        <end position="306"/>
    </location>
</feature>
<feature type="transmembrane region" description="Helical" evidence="9">
    <location>
        <begin position="149"/>
        <end position="175"/>
    </location>
</feature>
<dbReference type="SUPFAM" id="SSF52540">
    <property type="entry name" value="P-loop containing nucleoside triphosphate hydrolases"/>
    <property type="match status" value="1"/>
</dbReference>
<organism evidence="12 13">
    <name type="scientific">Janthinobacterium agaricidamnosum NBRC 102515 = DSM 9628</name>
    <dbReference type="NCBI Taxonomy" id="1349767"/>
    <lineage>
        <taxon>Bacteria</taxon>
        <taxon>Pseudomonadati</taxon>
        <taxon>Pseudomonadota</taxon>
        <taxon>Betaproteobacteria</taxon>
        <taxon>Burkholderiales</taxon>
        <taxon>Oxalobacteraceae</taxon>
        <taxon>Janthinobacterium</taxon>
    </lineage>
</organism>
<evidence type="ECO:0000256" key="3">
    <source>
        <dbReference type="ARBA" id="ARBA00022692"/>
    </source>
</evidence>
<dbReference type="GO" id="GO:0005886">
    <property type="term" value="C:plasma membrane"/>
    <property type="evidence" value="ECO:0007669"/>
    <property type="project" value="UniProtKB-SubCell"/>
</dbReference>
<reference evidence="12 13" key="1">
    <citation type="journal article" date="2015" name="Genome Announc.">
        <title>Genome Sequence of Mushroom Soft-Rot Pathogen Janthinobacterium agaricidamnosum.</title>
        <authorList>
            <person name="Graupner K."/>
            <person name="Lackner G."/>
            <person name="Hertweck C."/>
        </authorList>
    </citation>
    <scope>NUCLEOTIDE SEQUENCE [LARGE SCALE GENOMIC DNA]</scope>
    <source>
        <strain evidence="13">NBRC 102515 / DSM 9628</strain>
    </source>
</reference>
<dbReference type="STRING" id="1349767.GJA_3119"/>
<evidence type="ECO:0000313" key="12">
    <source>
        <dbReference type="EMBL" id="CDG83744.1"/>
    </source>
</evidence>
<gene>
    <name evidence="12" type="ORF">GJA_3119</name>
</gene>
<dbReference type="Pfam" id="PF00005">
    <property type="entry name" value="ABC_tran"/>
    <property type="match status" value="1"/>
</dbReference>
<comment type="subcellular location">
    <subcellularLocation>
        <location evidence="1">Cell membrane</location>
        <topology evidence="1">Multi-pass membrane protein</topology>
    </subcellularLocation>
</comment>
<dbReference type="InterPro" id="IPR011527">
    <property type="entry name" value="ABC1_TM_dom"/>
</dbReference>
<keyword evidence="5" id="KW-0067">ATP-binding</keyword>
<evidence type="ECO:0000256" key="7">
    <source>
        <dbReference type="ARBA" id="ARBA00023136"/>
    </source>
</evidence>
<dbReference type="RefSeq" id="WP_242404549.1">
    <property type="nucleotide sequence ID" value="NZ_BCTH01000096.1"/>
</dbReference>
<dbReference type="PANTHER" id="PTHR43394:SF1">
    <property type="entry name" value="ATP-BINDING CASSETTE SUB-FAMILY B MEMBER 10, MITOCHONDRIAL"/>
    <property type="match status" value="1"/>
</dbReference>
<keyword evidence="3 9" id="KW-0812">Transmembrane</keyword>
<keyword evidence="4" id="KW-0547">Nucleotide-binding</keyword>
<evidence type="ECO:0000256" key="2">
    <source>
        <dbReference type="ARBA" id="ARBA00022475"/>
    </source>
</evidence>
<keyword evidence="6 9" id="KW-1133">Transmembrane helix</keyword>
<accession>W0V4I6</accession>
<feature type="domain" description="ABC transmembrane type-1" evidence="11">
    <location>
        <begin position="153"/>
        <end position="431"/>
    </location>
</feature>
<dbReference type="PATRIC" id="fig|1349767.4.peg.4924"/>
<dbReference type="Gene3D" id="3.40.50.300">
    <property type="entry name" value="P-loop containing nucleotide triphosphate hydrolases"/>
    <property type="match status" value="1"/>
</dbReference>
<dbReference type="eggNOG" id="COG2274">
    <property type="taxonomic scope" value="Bacteria"/>
</dbReference>
<dbReference type="InterPro" id="IPR036640">
    <property type="entry name" value="ABC1_TM_sf"/>
</dbReference>
<dbReference type="KEGG" id="jag:GJA_3119"/>
<protein>
    <submittedName>
        <fullName evidence="12">ABC transporter family protein</fullName>
    </submittedName>
</protein>
<feature type="domain" description="ABC transporter" evidence="10">
    <location>
        <begin position="465"/>
        <end position="701"/>
    </location>
</feature>
<dbReference type="HOGENOM" id="CLU_000604_95_6_4"/>
<dbReference type="InterPro" id="IPR027417">
    <property type="entry name" value="P-loop_NTPase"/>
</dbReference>
<evidence type="ECO:0000256" key="4">
    <source>
        <dbReference type="ARBA" id="ARBA00022741"/>
    </source>
</evidence>
<dbReference type="SUPFAM" id="SSF90123">
    <property type="entry name" value="ABC transporter transmembrane region"/>
    <property type="match status" value="1"/>
</dbReference>
<evidence type="ECO:0000256" key="8">
    <source>
        <dbReference type="SAM" id="MobiDB-lite"/>
    </source>
</evidence>
<evidence type="ECO:0000259" key="11">
    <source>
        <dbReference type="PROSITE" id="PS50929"/>
    </source>
</evidence>
<feature type="transmembrane region" description="Helical" evidence="9">
    <location>
        <begin position="259"/>
        <end position="281"/>
    </location>
</feature>
<dbReference type="PROSITE" id="PS50929">
    <property type="entry name" value="ABC_TM1F"/>
    <property type="match status" value="1"/>
</dbReference>
<dbReference type="InterPro" id="IPR003593">
    <property type="entry name" value="AAA+_ATPase"/>
</dbReference>
<dbReference type="GO" id="GO:0015421">
    <property type="term" value="F:ABC-type oligopeptide transporter activity"/>
    <property type="evidence" value="ECO:0007669"/>
    <property type="project" value="TreeGrafter"/>
</dbReference>
<dbReference type="SMART" id="SM00382">
    <property type="entry name" value="AAA"/>
    <property type="match status" value="1"/>
</dbReference>
<dbReference type="EMBL" id="HG322949">
    <property type="protein sequence ID" value="CDG83744.1"/>
    <property type="molecule type" value="Genomic_DNA"/>
</dbReference>
<dbReference type="Proteomes" id="UP000027604">
    <property type="component" value="Chromosome I"/>
</dbReference>